<keyword evidence="2" id="KW-1185">Reference proteome</keyword>
<dbReference type="Proteomes" id="UP001497444">
    <property type="component" value="Chromosome 4"/>
</dbReference>
<accession>A0ABP0X1S4</accession>
<organism evidence="1 2">
    <name type="scientific">Sphagnum jensenii</name>
    <dbReference type="NCBI Taxonomy" id="128206"/>
    <lineage>
        <taxon>Eukaryota</taxon>
        <taxon>Viridiplantae</taxon>
        <taxon>Streptophyta</taxon>
        <taxon>Embryophyta</taxon>
        <taxon>Bryophyta</taxon>
        <taxon>Sphagnophytina</taxon>
        <taxon>Sphagnopsida</taxon>
        <taxon>Sphagnales</taxon>
        <taxon>Sphagnaceae</taxon>
        <taxon>Sphagnum</taxon>
    </lineage>
</organism>
<sequence>MTWFLYCFTENGTSNKHQSHAVSPDCHVMCLETLVLHALFLTVGSCLSEVHFKKMLVCGEEVKWVLLLVSGGMWIIDDS</sequence>
<reference evidence="1" key="1">
    <citation type="submission" date="2024-02" db="EMBL/GenBank/DDBJ databases">
        <authorList>
            <consortium name="ELIXIR-Norway"/>
            <consortium name="Elixir Norway"/>
        </authorList>
    </citation>
    <scope>NUCLEOTIDE SEQUENCE</scope>
</reference>
<gene>
    <name evidence="1" type="ORF">CSSPJE1EN1_LOCUS17291</name>
</gene>
<proteinExistence type="predicted"/>
<evidence type="ECO:0000313" key="2">
    <source>
        <dbReference type="Proteomes" id="UP001497444"/>
    </source>
</evidence>
<evidence type="ECO:0000313" key="1">
    <source>
        <dbReference type="EMBL" id="CAK9271813.1"/>
    </source>
</evidence>
<name>A0ABP0X1S4_9BRYO</name>
<dbReference type="EMBL" id="OZ020099">
    <property type="protein sequence ID" value="CAK9271813.1"/>
    <property type="molecule type" value="Genomic_DNA"/>
</dbReference>
<protein>
    <submittedName>
        <fullName evidence="1">Uncharacterized protein</fullName>
    </submittedName>
</protein>